<dbReference type="Proteomes" id="UP000324897">
    <property type="component" value="Unassembled WGS sequence"/>
</dbReference>
<dbReference type="Gramene" id="TVU16394">
    <property type="protein sequence ID" value="TVU16394"/>
    <property type="gene ID" value="EJB05_39953"/>
</dbReference>
<gene>
    <name evidence="1" type="ORF">EJB05_39953</name>
</gene>
<comment type="caution">
    <text evidence="1">The sequence shown here is derived from an EMBL/GenBank/DDBJ whole genome shotgun (WGS) entry which is preliminary data.</text>
</comment>
<dbReference type="EMBL" id="RWGY01000031">
    <property type="protein sequence ID" value="TVU16394.1"/>
    <property type="molecule type" value="Genomic_DNA"/>
</dbReference>
<accession>A0A5J9TYC1</accession>
<organism evidence="1 2">
    <name type="scientific">Eragrostis curvula</name>
    <name type="common">weeping love grass</name>
    <dbReference type="NCBI Taxonomy" id="38414"/>
    <lineage>
        <taxon>Eukaryota</taxon>
        <taxon>Viridiplantae</taxon>
        <taxon>Streptophyta</taxon>
        <taxon>Embryophyta</taxon>
        <taxon>Tracheophyta</taxon>
        <taxon>Spermatophyta</taxon>
        <taxon>Magnoliopsida</taxon>
        <taxon>Liliopsida</taxon>
        <taxon>Poales</taxon>
        <taxon>Poaceae</taxon>
        <taxon>PACMAD clade</taxon>
        <taxon>Chloridoideae</taxon>
        <taxon>Eragrostideae</taxon>
        <taxon>Eragrostidinae</taxon>
        <taxon>Eragrostis</taxon>
    </lineage>
</organism>
<dbReference type="AlphaFoldDB" id="A0A5J9TYC1"/>
<proteinExistence type="predicted"/>
<protein>
    <submittedName>
        <fullName evidence="1">Uncharacterized protein</fullName>
    </submittedName>
</protein>
<evidence type="ECO:0000313" key="1">
    <source>
        <dbReference type="EMBL" id="TVU16394.1"/>
    </source>
</evidence>
<reference evidence="1 2" key="1">
    <citation type="journal article" date="2019" name="Sci. Rep.">
        <title>A high-quality genome of Eragrostis curvula grass provides insights into Poaceae evolution and supports new strategies to enhance forage quality.</title>
        <authorList>
            <person name="Carballo J."/>
            <person name="Santos B.A.C.M."/>
            <person name="Zappacosta D."/>
            <person name="Garbus I."/>
            <person name="Selva J.P."/>
            <person name="Gallo C.A."/>
            <person name="Diaz A."/>
            <person name="Albertini E."/>
            <person name="Caccamo M."/>
            <person name="Echenique V."/>
        </authorList>
    </citation>
    <scope>NUCLEOTIDE SEQUENCE [LARGE SCALE GENOMIC DNA]</scope>
    <source>
        <strain evidence="2">cv. Victoria</strain>
        <tissue evidence="1">Leaf</tissue>
    </source>
</reference>
<feature type="non-terminal residue" evidence="1">
    <location>
        <position position="1"/>
    </location>
</feature>
<name>A0A5J9TYC1_9POAL</name>
<evidence type="ECO:0000313" key="2">
    <source>
        <dbReference type="Proteomes" id="UP000324897"/>
    </source>
</evidence>
<sequence>MDASPLAVSTVYNVFVGIGCNLLAHLVVANHGSFTPGGFVSICAVMCLDVIPETRTMPPSHRAAAWPGSPSYGVQMRDWTSRINTGYGAAFIVNDMTIGSATMESRWFSNKMASTAEIA</sequence>
<keyword evidence="2" id="KW-1185">Reference proteome</keyword>